<dbReference type="PANTHER" id="PTHR10900:SF77">
    <property type="entry name" value="FI19380P1"/>
    <property type="match status" value="1"/>
</dbReference>
<sequence length="517" mass="53803">MHFGTLPLSIALSLVSCSTLSAKAQDGSSGDSTFLQDYLTFLNSAGYTSLSSALQQVQQNGNVSSDWLNDLSSGNWTIFVPTNQAFEYLPPDISNNASALSSYLSYHNVYGNAVNTNNSSGDDDDDDGSSSTTLESSASSTSTSESSFGTAAAYILEFDETDCDVGVFPNDTIGRTLLTDPDYVQLEGNGSRAQVLAWARRSPGGDINILNQALNTTVANTTQWGNLLLAEINNVLIPPGNVLTALQAFNNTQLISLLNSIQVPSYGNSSSGGGANNGGNSSESQSASATSTSSVSSSGTSTEGNSEGGANITALQALENLRGFTLFAPAADAFTSDLNNTIQGLQSSNNQTALLTLLQNHYVNGSTFYGPTLRELAFNSSSGDSDANSTVVSAAGQYFSFSSNSSGLFVSNGNGAQAQITRPDVLVENGVIHIIDRVLVNEQSNPSAASSAYSSFSMEATQSATDTTVWGPLPIPTESTASFSLTESVSSTTESSSTSGETASVTTQAGFRFDRRL</sequence>
<gene>
    <name evidence="4" type="ORF">H1R20_g76</name>
</gene>
<comment type="caution">
    <text evidence="4">The sequence shown here is derived from an EMBL/GenBank/DDBJ whole genome shotgun (WGS) entry which is preliminary data.</text>
</comment>
<keyword evidence="2" id="KW-0732">Signal</keyword>
<reference evidence="4" key="1">
    <citation type="submission" date="2022-06" db="EMBL/GenBank/DDBJ databases">
        <title>Genome Sequence of Candolleomyces eurysporus.</title>
        <authorList>
            <person name="Buettner E."/>
        </authorList>
    </citation>
    <scope>NUCLEOTIDE SEQUENCE</scope>
    <source>
        <strain evidence="4">VTCC 930004</strain>
    </source>
</reference>
<dbReference type="PROSITE" id="PS50213">
    <property type="entry name" value="FAS1"/>
    <property type="match status" value="2"/>
</dbReference>
<feature type="domain" description="FAS1" evidence="3">
    <location>
        <begin position="282"/>
        <end position="439"/>
    </location>
</feature>
<dbReference type="AlphaFoldDB" id="A0A9W8JMZ8"/>
<dbReference type="PANTHER" id="PTHR10900">
    <property type="entry name" value="PERIOSTIN-RELATED"/>
    <property type="match status" value="1"/>
</dbReference>
<feature type="non-terminal residue" evidence="4">
    <location>
        <position position="517"/>
    </location>
</feature>
<protein>
    <recommendedName>
        <fullName evidence="3">FAS1 domain-containing protein</fullName>
    </recommendedName>
</protein>
<evidence type="ECO:0000256" key="2">
    <source>
        <dbReference type="SAM" id="SignalP"/>
    </source>
</evidence>
<feature type="domain" description="FAS1" evidence="3">
    <location>
        <begin position="34"/>
        <end position="174"/>
    </location>
</feature>
<evidence type="ECO:0000256" key="1">
    <source>
        <dbReference type="SAM" id="MobiDB-lite"/>
    </source>
</evidence>
<dbReference type="InterPro" id="IPR036378">
    <property type="entry name" value="FAS1_dom_sf"/>
</dbReference>
<feature type="compositionally biased region" description="Low complexity" evidence="1">
    <location>
        <begin position="481"/>
        <end position="507"/>
    </location>
</feature>
<organism evidence="4 5">
    <name type="scientific">Candolleomyces eurysporus</name>
    <dbReference type="NCBI Taxonomy" id="2828524"/>
    <lineage>
        <taxon>Eukaryota</taxon>
        <taxon>Fungi</taxon>
        <taxon>Dikarya</taxon>
        <taxon>Basidiomycota</taxon>
        <taxon>Agaricomycotina</taxon>
        <taxon>Agaricomycetes</taxon>
        <taxon>Agaricomycetidae</taxon>
        <taxon>Agaricales</taxon>
        <taxon>Agaricineae</taxon>
        <taxon>Psathyrellaceae</taxon>
        <taxon>Candolleomyces</taxon>
    </lineage>
</organism>
<dbReference type="EMBL" id="JANBPK010000005">
    <property type="protein sequence ID" value="KAJ2937024.1"/>
    <property type="molecule type" value="Genomic_DNA"/>
</dbReference>
<feature type="region of interest" description="Disordered" evidence="1">
    <location>
        <begin position="115"/>
        <end position="145"/>
    </location>
</feature>
<name>A0A9W8JMZ8_9AGAR</name>
<dbReference type="GO" id="GO:0005615">
    <property type="term" value="C:extracellular space"/>
    <property type="evidence" value="ECO:0007669"/>
    <property type="project" value="TreeGrafter"/>
</dbReference>
<evidence type="ECO:0000259" key="3">
    <source>
        <dbReference type="PROSITE" id="PS50213"/>
    </source>
</evidence>
<feature type="region of interest" description="Disordered" evidence="1">
    <location>
        <begin position="481"/>
        <end position="517"/>
    </location>
</feature>
<dbReference type="InterPro" id="IPR000782">
    <property type="entry name" value="FAS1_domain"/>
</dbReference>
<dbReference type="SMART" id="SM00554">
    <property type="entry name" value="FAS1"/>
    <property type="match status" value="2"/>
</dbReference>
<dbReference type="OrthoDB" id="286301at2759"/>
<evidence type="ECO:0000313" key="4">
    <source>
        <dbReference type="EMBL" id="KAJ2937024.1"/>
    </source>
</evidence>
<dbReference type="SUPFAM" id="SSF82153">
    <property type="entry name" value="FAS1 domain"/>
    <property type="match status" value="2"/>
</dbReference>
<feature type="chain" id="PRO_5040970238" description="FAS1 domain-containing protein" evidence="2">
    <location>
        <begin position="25"/>
        <end position="517"/>
    </location>
</feature>
<dbReference type="Proteomes" id="UP001140091">
    <property type="component" value="Unassembled WGS sequence"/>
</dbReference>
<dbReference type="Pfam" id="PF02469">
    <property type="entry name" value="Fasciclin"/>
    <property type="match status" value="2"/>
</dbReference>
<accession>A0A9W8JMZ8</accession>
<dbReference type="InterPro" id="IPR050904">
    <property type="entry name" value="Adhesion/Biosynth-related"/>
</dbReference>
<feature type="compositionally biased region" description="Low complexity" evidence="1">
    <location>
        <begin position="129"/>
        <end position="145"/>
    </location>
</feature>
<proteinExistence type="predicted"/>
<feature type="signal peptide" evidence="2">
    <location>
        <begin position="1"/>
        <end position="24"/>
    </location>
</feature>
<feature type="region of interest" description="Disordered" evidence="1">
    <location>
        <begin position="268"/>
        <end position="308"/>
    </location>
</feature>
<feature type="compositionally biased region" description="Low complexity" evidence="1">
    <location>
        <begin position="278"/>
        <end position="308"/>
    </location>
</feature>
<keyword evidence="5" id="KW-1185">Reference proteome</keyword>
<evidence type="ECO:0000313" key="5">
    <source>
        <dbReference type="Proteomes" id="UP001140091"/>
    </source>
</evidence>
<dbReference type="Gene3D" id="2.30.180.10">
    <property type="entry name" value="FAS1 domain"/>
    <property type="match status" value="2"/>
</dbReference>